<evidence type="ECO:0000313" key="9">
    <source>
        <dbReference type="EMBL" id="SMC67661.1"/>
    </source>
</evidence>
<evidence type="ECO:0000313" key="10">
    <source>
        <dbReference type="Proteomes" id="UP000192393"/>
    </source>
</evidence>
<comment type="subunit">
    <text evidence="7 8">Homodimer.</text>
</comment>
<feature type="binding site" evidence="7">
    <location>
        <begin position="235"/>
        <end position="236"/>
    </location>
    <ligand>
        <name>substrate</name>
    </ligand>
</feature>
<dbReference type="OrthoDB" id="9809429at2"/>
<evidence type="ECO:0000256" key="4">
    <source>
        <dbReference type="ARBA" id="ARBA00022490"/>
    </source>
</evidence>
<dbReference type="STRING" id="1434700.SAMN06296427_105237"/>
<dbReference type="AlphaFoldDB" id="A0A1W2B4H9"/>
<evidence type="ECO:0000256" key="5">
    <source>
        <dbReference type="ARBA" id="ARBA00023152"/>
    </source>
</evidence>
<keyword evidence="6 7" id="KW-0413">Isomerase</keyword>
<dbReference type="GO" id="GO:0005829">
    <property type="term" value="C:cytosol"/>
    <property type="evidence" value="ECO:0007669"/>
    <property type="project" value="TreeGrafter"/>
</dbReference>
<comment type="subcellular location">
    <subcellularLocation>
        <location evidence="7 8">Cytoplasm</location>
    </subcellularLocation>
</comment>
<dbReference type="HAMAP" id="MF_00147_B">
    <property type="entry name" value="TIM_B"/>
    <property type="match status" value="1"/>
</dbReference>
<dbReference type="InterPro" id="IPR020861">
    <property type="entry name" value="Triosephosphate_isomerase_AS"/>
</dbReference>
<keyword evidence="3 7" id="KW-0312">Gluconeogenesis</keyword>
<dbReference type="GO" id="GO:0006096">
    <property type="term" value="P:glycolytic process"/>
    <property type="evidence" value="ECO:0007669"/>
    <property type="project" value="UniProtKB-UniRule"/>
</dbReference>
<dbReference type="NCBIfam" id="TIGR00419">
    <property type="entry name" value="tim"/>
    <property type="match status" value="1"/>
</dbReference>
<comment type="similarity">
    <text evidence="2 7 8">Belongs to the triosephosphate isomerase family.</text>
</comment>
<comment type="pathway">
    <text evidence="1 7 8">Carbohydrate degradation; glycolysis; D-glyceraldehyde 3-phosphate from glycerone phosphate: step 1/1.</text>
</comment>
<proteinExistence type="inferred from homology"/>
<dbReference type="EMBL" id="FWXS01000005">
    <property type="protein sequence ID" value="SMC67661.1"/>
    <property type="molecule type" value="Genomic_DNA"/>
</dbReference>
<dbReference type="InterPro" id="IPR000652">
    <property type="entry name" value="Triosephosphate_isomerase"/>
</dbReference>
<sequence>MRRKIVAGNWKMNLTFPQAKELALRLNTWVHANKPSVEIIIAPTHLYLDQIGKDLKNSKIRVASQNVSAMENGAYTGDVSTEQLQSIGINCSIVGHSERRQYHNEQDKYIGKKITHLYEHGMTPILCIGEKLEDREAGKHFDVVKEQVTVALERQDPDKLKDLIVAYEPVWAIGTGKTATPDQAQEMHDFIRKTIGAEHGISIANTTSILYGGSVNAGNARDLFEQYDIDGALVGGASLNLDDFTTIIKARY</sequence>
<evidence type="ECO:0000256" key="1">
    <source>
        <dbReference type="ARBA" id="ARBA00004680"/>
    </source>
</evidence>
<dbReference type="SUPFAM" id="SSF51351">
    <property type="entry name" value="Triosephosphate isomerase (TIM)"/>
    <property type="match status" value="1"/>
</dbReference>
<dbReference type="PROSITE" id="PS51440">
    <property type="entry name" value="TIM_2"/>
    <property type="match status" value="1"/>
</dbReference>
<dbReference type="EC" id="5.3.1.1" evidence="7 8"/>
<feature type="active site" description="Proton acceptor" evidence="7">
    <location>
        <position position="168"/>
    </location>
</feature>
<feature type="active site" description="Electrophile" evidence="7">
    <location>
        <position position="96"/>
    </location>
</feature>
<name>A0A1W2B4H9_9FLAO</name>
<dbReference type="Pfam" id="PF00121">
    <property type="entry name" value="TIM"/>
    <property type="match status" value="1"/>
</dbReference>
<keyword evidence="5 7" id="KW-0324">Glycolysis</keyword>
<evidence type="ECO:0000256" key="3">
    <source>
        <dbReference type="ARBA" id="ARBA00022432"/>
    </source>
</evidence>
<keyword evidence="4 7" id="KW-0963">Cytoplasm</keyword>
<dbReference type="GO" id="GO:0019563">
    <property type="term" value="P:glycerol catabolic process"/>
    <property type="evidence" value="ECO:0007669"/>
    <property type="project" value="TreeGrafter"/>
</dbReference>
<evidence type="ECO:0000256" key="7">
    <source>
        <dbReference type="HAMAP-Rule" id="MF_00147"/>
    </source>
</evidence>
<evidence type="ECO:0000256" key="8">
    <source>
        <dbReference type="RuleBase" id="RU363013"/>
    </source>
</evidence>
<comment type="pathway">
    <text evidence="7 8">Carbohydrate biosynthesis; gluconeogenesis.</text>
</comment>
<reference evidence="9 10" key="1">
    <citation type="submission" date="2017-04" db="EMBL/GenBank/DDBJ databases">
        <authorList>
            <person name="Afonso C.L."/>
            <person name="Miller P.J."/>
            <person name="Scott M.A."/>
            <person name="Spackman E."/>
            <person name="Goraichik I."/>
            <person name="Dimitrov K.M."/>
            <person name="Suarez D.L."/>
            <person name="Swayne D.E."/>
        </authorList>
    </citation>
    <scope>NUCLEOTIDE SEQUENCE [LARGE SCALE GENOMIC DNA]</scope>
    <source>
        <strain evidence="9 10">CGMCC 1.12708</strain>
    </source>
</reference>
<evidence type="ECO:0000256" key="2">
    <source>
        <dbReference type="ARBA" id="ARBA00007422"/>
    </source>
</evidence>
<dbReference type="InterPro" id="IPR022896">
    <property type="entry name" value="TrioseP_Isoase_bac/euk"/>
</dbReference>
<dbReference type="PANTHER" id="PTHR21139:SF42">
    <property type="entry name" value="TRIOSEPHOSPHATE ISOMERASE"/>
    <property type="match status" value="1"/>
</dbReference>
<organism evidence="9 10">
    <name type="scientific">Moheibacter sediminis</name>
    <dbReference type="NCBI Taxonomy" id="1434700"/>
    <lineage>
        <taxon>Bacteria</taxon>
        <taxon>Pseudomonadati</taxon>
        <taxon>Bacteroidota</taxon>
        <taxon>Flavobacteriia</taxon>
        <taxon>Flavobacteriales</taxon>
        <taxon>Weeksellaceae</taxon>
        <taxon>Moheibacter</taxon>
    </lineage>
</organism>
<dbReference type="InterPro" id="IPR013785">
    <property type="entry name" value="Aldolase_TIM"/>
</dbReference>
<accession>A0A1W2B4H9</accession>
<dbReference type="FunFam" id="3.20.20.70:FF:000016">
    <property type="entry name" value="Triosephosphate isomerase"/>
    <property type="match status" value="1"/>
</dbReference>
<evidence type="ECO:0000256" key="6">
    <source>
        <dbReference type="ARBA" id="ARBA00023235"/>
    </source>
</evidence>
<dbReference type="PROSITE" id="PS00171">
    <property type="entry name" value="TIM_1"/>
    <property type="match status" value="1"/>
</dbReference>
<dbReference type="Proteomes" id="UP000192393">
    <property type="component" value="Unassembled WGS sequence"/>
</dbReference>
<dbReference type="UniPathway" id="UPA00109">
    <property type="reaction ID" value="UER00189"/>
</dbReference>
<dbReference type="InterPro" id="IPR035990">
    <property type="entry name" value="TIM_sf"/>
</dbReference>
<dbReference type="GO" id="GO:0004807">
    <property type="term" value="F:triose-phosphate isomerase activity"/>
    <property type="evidence" value="ECO:0007669"/>
    <property type="project" value="UniProtKB-UniRule"/>
</dbReference>
<gene>
    <name evidence="7" type="primary">tpiA</name>
    <name evidence="9" type="ORF">SAMN06296427_105237</name>
</gene>
<feature type="binding site" evidence="7">
    <location>
        <begin position="9"/>
        <end position="11"/>
    </location>
    <ligand>
        <name>substrate</name>
    </ligand>
</feature>
<dbReference type="UniPathway" id="UPA00138"/>
<keyword evidence="10" id="KW-1185">Reference proteome</keyword>
<comment type="function">
    <text evidence="7">Involved in the gluconeogenesis. Catalyzes stereospecifically the conversion of dihydroxyacetone phosphate (DHAP) to D-glyceraldehyde-3-phosphate (G3P).</text>
</comment>
<dbReference type="GO" id="GO:0006094">
    <property type="term" value="P:gluconeogenesis"/>
    <property type="evidence" value="ECO:0007669"/>
    <property type="project" value="UniProtKB-UniRule"/>
</dbReference>
<dbReference type="PANTHER" id="PTHR21139">
    <property type="entry name" value="TRIOSEPHOSPHATE ISOMERASE"/>
    <property type="match status" value="1"/>
</dbReference>
<dbReference type="RefSeq" id="WP_084017436.1">
    <property type="nucleotide sequence ID" value="NZ_FWXS01000005.1"/>
</dbReference>
<dbReference type="Gene3D" id="3.20.20.70">
    <property type="entry name" value="Aldolase class I"/>
    <property type="match status" value="1"/>
</dbReference>
<feature type="binding site" evidence="7">
    <location>
        <position position="174"/>
    </location>
    <ligand>
        <name>substrate</name>
    </ligand>
</feature>
<dbReference type="GO" id="GO:0046166">
    <property type="term" value="P:glyceraldehyde-3-phosphate biosynthetic process"/>
    <property type="evidence" value="ECO:0007669"/>
    <property type="project" value="TreeGrafter"/>
</dbReference>
<comment type="catalytic activity">
    <reaction evidence="7 8">
        <text>D-glyceraldehyde 3-phosphate = dihydroxyacetone phosphate</text>
        <dbReference type="Rhea" id="RHEA:18585"/>
        <dbReference type="ChEBI" id="CHEBI:57642"/>
        <dbReference type="ChEBI" id="CHEBI:59776"/>
        <dbReference type="EC" id="5.3.1.1"/>
    </reaction>
</comment>
<dbReference type="CDD" id="cd00311">
    <property type="entry name" value="TIM"/>
    <property type="match status" value="1"/>
</dbReference>
<feature type="binding site" evidence="7">
    <location>
        <position position="214"/>
    </location>
    <ligand>
        <name>substrate</name>
    </ligand>
</feature>
<protein>
    <recommendedName>
        <fullName evidence="7 8">Triosephosphate isomerase</fullName>
        <shortName evidence="7">TIM</shortName>
        <shortName evidence="7">TPI</shortName>
        <ecNumber evidence="7 8">5.3.1.1</ecNumber>
    </recommendedName>
    <alternativeName>
        <fullName evidence="7">Triose-phosphate isomerase</fullName>
    </alternativeName>
</protein>